<evidence type="ECO:0000259" key="2">
    <source>
        <dbReference type="PROSITE" id="PS50883"/>
    </source>
</evidence>
<dbReference type="Pfam" id="PF13426">
    <property type="entry name" value="PAS_9"/>
    <property type="match status" value="1"/>
</dbReference>
<dbReference type="OrthoDB" id="6597954at2"/>
<dbReference type="PROSITE" id="PS50883">
    <property type="entry name" value="EAL"/>
    <property type="match status" value="1"/>
</dbReference>
<gene>
    <name evidence="4" type="ORF">EKG39_06280</name>
</gene>
<dbReference type="InterPro" id="IPR000700">
    <property type="entry name" value="PAS-assoc_C"/>
</dbReference>
<accession>A0A431WD88</accession>
<dbReference type="Pfam" id="PF00563">
    <property type="entry name" value="EAL"/>
    <property type="match status" value="1"/>
</dbReference>
<dbReference type="PANTHER" id="PTHR44757">
    <property type="entry name" value="DIGUANYLATE CYCLASE DGCP"/>
    <property type="match status" value="1"/>
</dbReference>
<dbReference type="Proteomes" id="UP000282060">
    <property type="component" value="Unassembled WGS sequence"/>
</dbReference>
<dbReference type="AlphaFoldDB" id="A0A431WD88"/>
<dbReference type="SMART" id="SM00065">
    <property type="entry name" value="GAF"/>
    <property type="match status" value="1"/>
</dbReference>
<dbReference type="EMBL" id="RXNV01000002">
    <property type="protein sequence ID" value="RTR33349.1"/>
    <property type="molecule type" value="Genomic_DNA"/>
</dbReference>
<dbReference type="RefSeq" id="WP_126504905.1">
    <property type="nucleotide sequence ID" value="NZ_RXNV01000002.1"/>
</dbReference>
<dbReference type="InterPro" id="IPR003018">
    <property type="entry name" value="GAF"/>
</dbReference>
<dbReference type="InterPro" id="IPR035965">
    <property type="entry name" value="PAS-like_dom_sf"/>
</dbReference>
<dbReference type="SUPFAM" id="SSF55785">
    <property type="entry name" value="PYP-like sensor domain (PAS domain)"/>
    <property type="match status" value="1"/>
</dbReference>
<protein>
    <submittedName>
        <fullName evidence="4">EAL domain-containing protein</fullName>
    </submittedName>
</protein>
<dbReference type="InterPro" id="IPR000160">
    <property type="entry name" value="GGDEF_dom"/>
</dbReference>
<dbReference type="InterPro" id="IPR043128">
    <property type="entry name" value="Rev_trsase/Diguanyl_cyclase"/>
</dbReference>
<reference evidence="4 5" key="1">
    <citation type="submission" date="2018-12" db="EMBL/GenBank/DDBJ databases">
        <authorList>
            <person name="Yu L."/>
        </authorList>
    </citation>
    <scope>NUCLEOTIDE SEQUENCE [LARGE SCALE GENOMIC DNA]</scope>
    <source>
        <strain evidence="4 5">HAW-EB5</strain>
    </source>
</reference>
<dbReference type="Gene3D" id="3.30.70.270">
    <property type="match status" value="1"/>
</dbReference>
<dbReference type="NCBIfam" id="TIGR00254">
    <property type="entry name" value="GGDEF"/>
    <property type="match status" value="1"/>
</dbReference>
<dbReference type="InterPro" id="IPR052155">
    <property type="entry name" value="Biofilm_reg_signaling"/>
</dbReference>
<dbReference type="SUPFAM" id="SSF141868">
    <property type="entry name" value="EAL domain-like"/>
    <property type="match status" value="1"/>
</dbReference>
<feature type="domain" description="PAC" evidence="1">
    <location>
        <begin position="259"/>
        <end position="311"/>
    </location>
</feature>
<sequence length="751" mass="84045">MSLSYESIIPVIPSLTDSNVSIKRYGAILTMLLDGSPLEDILIALVLLVEEEKLGTKGSVLLLSDDGKRLLNGAAPNLPDDYNQAIHGIEIGDGVGSCGTAAFTGQRVIVEDVETHPFWEPFKALPLAAGLYACWSEPIKGSQGKVLGTFAMYYDTIKSPTEKDLLLISEAARLASLAIERSRALQFERLTGNIFNHLPLGLVITDLHWTALNANPAFYQITAFTPAGEIKFDPQEFFKRSGKDTLDNMFASLATKEAWQGELVGIRATGESFYLELTVTIFKDRGSQELCYSWLFSDITERKRASALIDYQANYDSLTQLANRNYLFKIVQAEIESDSLTPGFGFMLMDLDNFKQINDTLGHDKGDQLLVEVAKRIESCTRERALVARLGGDEFALFLPGMVKESELVRQAMVINECISAPYLLGQDKRVSTSISIGIARFPEDAMSLEQVLNCADQAMYISKSEGRNCFHFFTQQMQQDAERTAKLYNDLKFALESNAFELYYQPIVCLEENKIVRAEVLLRWEHEGAFISPEEFIPVAESSGLIVELGHWVRKEAMASLLEFKRKGIEIGLSINVSMYEFWSHSLQDCLVTSIREIAVDLTTDVFPFYGMTLEITESLLMKQHQHLINSLQKLRDMGIGIAVDDFGTGYSSLSYLSHFPVDHIKIDKCFIQDSGSSVKQQALVKAITTLSHALDLHVIAEGVETEEELQFVRSADIEAVQGYYFYKPMPKQELLTLLKLLPVMEVNLQ</sequence>
<dbReference type="InterPro" id="IPR001610">
    <property type="entry name" value="PAC"/>
</dbReference>
<evidence type="ECO:0000313" key="4">
    <source>
        <dbReference type="EMBL" id="RTR33349.1"/>
    </source>
</evidence>
<feature type="domain" description="GGDEF" evidence="3">
    <location>
        <begin position="342"/>
        <end position="476"/>
    </location>
</feature>
<dbReference type="Pfam" id="PF13185">
    <property type="entry name" value="GAF_2"/>
    <property type="match status" value="1"/>
</dbReference>
<dbReference type="Gene3D" id="3.30.450.40">
    <property type="match status" value="1"/>
</dbReference>
<dbReference type="SMART" id="SM00052">
    <property type="entry name" value="EAL"/>
    <property type="match status" value="1"/>
</dbReference>
<dbReference type="CDD" id="cd00130">
    <property type="entry name" value="PAS"/>
    <property type="match status" value="1"/>
</dbReference>
<dbReference type="PROSITE" id="PS50887">
    <property type="entry name" value="GGDEF"/>
    <property type="match status" value="1"/>
</dbReference>
<dbReference type="SMART" id="SM00086">
    <property type="entry name" value="PAC"/>
    <property type="match status" value="1"/>
</dbReference>
<dbReference type="PROSITE" id="PS50113">
    <property type="entry name" value="PAC"/>
    <property type="match status" value="1"/>
</dbReference>
<organism evidence="4 5">
    <name type="scientific">Shewanella atlantica</name>
    <dbReference type="NCBI Taxonomy" id="271099"/>
    <lineage>
        <taxon>Bacteria</taxon>
        <taxon>Pseudomonadati</taxon>
        <taxon>Pseudomonadota</taxon>
        <taxon>Gammaproteobacteria</taxon>
        <taxon>Alteromonadales</taxon>
        <taxon>Shewanellaceae</taxon>
        <taxon>Shewanella</taxon>
    </lineage>
</organism>
<feature type="domain" description="EAL" evidence="2">
    <location>
        <begin position="485"/>
        <end position="744"/>
    </location>
</feature>
<dbReference type="InterPro" id="IPR001633">
    <property type="entry name" value="EAL_dom"/>
</dbReference>
<dbReference type="SUPFAM" id="SSF55781">
    <property type="entry name" value="GAF domain-like"/>
    <property type="match status" value="1"/>
</dbReference>
<dbReference type="NCBIfam" id="TIGR00229">
    <property type="entry name" value="sensory_box"/>
    <property type="match status" value="1"/>
</dbReference>
<dbReference type="Gene3D" id="3.30.450.20">
    <property type="entry name" value="PAS domain"/>
    <property type="match status" value="1"/>
</dbReference>
<comment type="caution">
    <text evidence="4">The sequence shown here is derived from an EMBL/GenBank/DDBJ whole genome shotgun (WGS) entry which is preliminary data.</text>
</comment>
<proteinExistence type="predicted"/>
<name>A0A431WD88_9GAMM</name>
<keyword evidence="5" id="KW-1185">Reference proteome</keyword>
<evidence type="ECO:0000313" key="5">
    <source>
        <dbReference type="Proteomes" id="UP000282060"/>
    </source>
</evidence>
<dbReference type="Pfam" id="PF00990">
    <property type="entry name" value="GGDEF"/>
    <property type="match status" value="1"/>
</dbReference>
<dbReference type="InterPro" id="IPR029787">
    <property type="entry name" value="Nucleotide_cyclase"/>
</dbReference>
<dbReference type="CDD" id="cd01948">
    <property type="entry name" value="EAL"/>
    <property type="match status" value="1"/>
</dbReference>
<dbReference type="PANTHER" id="PTHR44757:SF2">
    <property type="entry name" value="BIOFILM ARCHITECTURE MAINTENANCE PROTEIN MBAA"/>
    <property type="match status" value="1"/>
</dbReference>
<dbReference type="SUPFAM" id="SSF55073">
    <property type="entry name" value="Nucleotide cyclase"/>
    <property type="match status" value="1"/>
</dbReference>
<dbReference type="SMART" id="SM00267">
    <property type="entry name" value="GGDEF"/>
    <property type="match status" value="1"/>
</dbReference>
<dbReference type="Gene3D" id="3.20.20.450">
    <property type="entry name" value="EAL domain"/>
    <property type="match status" value="1"/>
</dbReference>
<dbReference type="InterPro" id="IPR029016">
    <property type="entry name" value="GAF-like_dom_sf"/>
</dbReference>
<evidence type="ECO:0000259" key="1">
    <source>
        <dbReference type="PROSITE" id="PS50113"/>
    </source>
</evidence>
<dbReference type="InterPro" id="IPR035919">
    <property type="entry name" value="EAL_sf"/>
</dbReference>
<evidence type="ECO:0000259" key="3">
    <source>
        <dbReference type="PROSITE" id="PS50887"/>
    </source>
</evidence>
<dbReference type="CDD" id="cd01949">
    <property type="entry name" value="GGDEF"/>
    <property type="match status" value="1"/>
</dbReference>
<dbReference type="InterPro" id="IPR000014">
    <property type="entry name" value="PAS"/>
</dbReference>